<reference evidence="2" key="1">
    <citation type="submission" date="2019-08" db="EMBL/GenBank/DDBJ databases">
        <title>Phocoena sinus (Vaquita) genome, mPhoSin1, primary haplotype.</title>
        <authorList>
            <person name="Morin P."/>
            <person name="Mountcastle J."/>
            <person name="Fungtammasan C."/>
            <person name="Rhie A."/>
            <person name="Rojas-Bracho L."/>
            <person name="Smith C.R."/>
            <person name="Taylor B.L."/>
            <person name="Gulland F.M.D."/>
            <person name="Musser W."/>
            <person name="Houck M."/>
            <person name="Haase B."/>
            <person name="Paez S."/>
            <person name="Howe K."/>
            <person name="Torrance J."/>
            <person name="Formenti G."/>
            <person name="Phillippy A."/>
            <person name="Ryder O."/>
            <person name="Jarvis E.D."/>
            <person name="Fedrigo O."/>
        </authorList>
    </citation>
    <scope>NUCLEOTIDE SEQUENCE [LARGE SCALE GENOMIC DNA]</scope>
</reference>
<organism evidence="2 3">
    <name type="scientific">Phocoena sinus</name>
    <name type="common">Vaquita</name>
    <dbReference type="NCBI Taxonomy" id="42100"/>
    <lineage>
        <taxon>Eukaryota</taxon>
        <taxon>Metazoa</taxon>
        <taxon>Chordata</taxon>
        <taxon>Craniata</taxon>
        <taxon>Vertebrata</taxon>
        <taxon>Euteleostomi</taxon>
        <taxon>Mammalia</taxon>
        <taxon>Eutheria</taxon>
        <taxon>Laurasiatheria</taxon>
        <taxon>Artiodactyla</taxon>
        <taxon>Whippomorpha</taxon>
        <taxon>Cetacea</taxon>
        <taxon>Odontoceti</taxon>
        <taxon>Phocoenidae</taxon>
        <taxon>Phocoena</taxon>
    </lineage>
</organism>
<feature type="transmembrane region" description="Helical" evidence="1">
    <location>
        <begin position="7"/>
        <end position="30"/>
    </location>
</feature>
<accession>A0A8C9BZW1</accession>
<dbReference type="GeneTree" id="ENSGT01060000249326"/>
<evidence type="ECO:0000313" key="2">
    <source>
        <dbReference type="Ensembl" id="ENSPSNP00000010677.1"/>
    </source>
</evidence>
<evidence type="ECO:0000313" key="3">
    <source>
        <dbReference type="Proteomes" id="UP000694554"/>
    </source>
</evidence>
<evidence type="ECO:0008006" key="4">
    <source>
        <dbReference type="Google" id="ProtNLM"/>
    </source>
</evidence>
<name>A0A8C9BZW1_PHOSS</name>
<keyword evidence="1" id="KW-0812">Transmembrane</keyword>
<feature type="transmembrane region" description="Helical" evidence="1">
    <location>
        <begin position="36"/>
        <end position="54"/>
    </location>
</feature>
<keyword evidence="3" id="KW-1185">Reference proteome</keyword>
<dbReference type="Ensembl" id="ENSPSNT00000012071.1">
    <property type="protein sequence ID" value="ENSPSNP00000010677.1"/>
    <property type="gene ID" value="ENSPSNG00000007913.1"/>
</dbReference>
<dbReference type="Proteomes" id="UP000694554">
    <property type="component" value="Chromosome 14"/>
</dbReference>
<keyword evidence="1" id="KW-1133">Transmembrane helix</keyword>
<keyword evidence="1" id="KW-0472">Membrane</keyword>
<dbReference type="AlphaFoldDB" id="A0A8C9BZW1"/>
<reference evidence="2" key="2">
    <citation type="submission" date="2025-08" db="UniProtKB">
        <authorList>
            <consortium name="Ensembl"/>
        </authorList>
    </citation>
    <scope>IDENTIFICATION</scope>
</reference>
<proteinExistence type="predicted"/>
<protein>
    <recommendedName>
        <fullName evidence="4">Carbohydrate sulfotransferase</fullName>
    </recommendedName>
</protein>
<reference evidence="2" key="3">
    <citation type="submission" date="2025-09" db="UniProtKB">
        <authorList>
            <consortium name="Ensembl"/>
        </authorList>
    </citation>
    <scope>IDENTIFICATION</scope>
</reference>
<sequence length="120" mass="13543">MVMNPKQVFLSVLIFGVAGLLLFMYLQVWIEEQHTGNTSTFFSYFFFFFFLCVTRASHCRGLSRCGGQAPDAQAQRPWLTGPAAPRHVGSSRTGARTRVPCIGRRTPNHCATREALFSYF</sequence>
<evidence type="ECO:0000256" key="1">
    <source>
        <dbReference type="SAM" id="Phobius"/>
    </source>
</evidence>